<gene>
    <name evidence="1" type="ORF">GCM10011594_08310</name>
</gene>
<comment type="caution">
    <text evidence="1">The sequence shown here is derived from an EMBL/GenBank/DDBJ whole genome shotgun (WGS) entry which is preliminary data.</text>
</comment>
<sequence length="154" mass="15989">MDPLSVSCALLLTQSDIKKALGATVPSGSVRVKDVADPERGVTGKARCRFGSTDGGKTGKVTVLLTTYNNAASAAKQVTLTRSSEEDLGATSSAATVRGYPARILLRDGGLIVLQYDTWTLSVVAADKLASADKLTSGLPLLAEQVLARILKNA</sequence>
<dbReference type="Proteomes" id="UP000655208">
    <property type="component" value="Unassembled WGS sequence"/>
</dbReference>
<dbReference type="AlphaFoldDB" id="A0A917SNM2"/>
<accession>A0A917SNM2</accession>
<protein>
    <submittedName>
        <fullName evidence="1">Uncharacterized protein</fullName>
    </submittedName>
</protein>
<evidence type="ECO:0000313" key="2">
    <source>
        <dbReference type="Proteomes" id="UP000655208"/>
    </source>
</evidence>
<keyword evidence="2" id="KW-1185">Reference proteome</keyword>
<dbReference type="EMBL" id="BMNA01000002">
    <property type="protein sequence ID" value="GGL90977.1"/>
    <property type="molecule type" value="Genomic_DNA"/>
</dbReference>
<name>A0A917SNM2_9ACTN</name>
<reference evidence="1" key="2">
    <citation type="submission" date="2020-09" db="EMBL/GenBank/DDBJ databases">
        <authorList>
            <person name="Sun Q."/>
            <person name="Zhou Y."/>
        </authorList>
    </citation>
    <scope>NUCLEOTIDE SEQUENCE</scope>
    <source>
        <strain evidence="1">CGMCC 4.7308</strain>
    </source>
</reference>
<evidence type="ECO:0000313" key="1">
    <source>
        <dbReference type="EMBL" id="GGL90977.1"/>
    </source>
</evidence>
<proteinExistence type="predicted"/>
<reference evidence="1" key="1">
    <citation type="journal article" date="2014" name="Int. J. Syst. Evol. Microbiol.">
        <title>Complete genome sequence of Corynebacterium casei LMG S-19264T (=DSM 44701T), isolated from a smear-ripened cheese.</title>
        <authorList>
            <consortium name="US DOE Joint Genome Institute (JGI-PGF)"/>
            <person name="Walter F."/>
            <person name="Albersmeier A."/>
            <person name="Kalinowski J."/>
            <person name="Ruckert C."/>
        </authorList>
    </citation>
    <scope>NUCLEOTIDE SEQUENCE</scope>
    <source>
        <strain evidence="1">CGMCC 4.7308</strain>
    </source>
</reference>
<organism evidence="1 2">
    <name type="scientific">Nakamurella endophytica</name>
    <dbReference type="NCBI Taxonomy" id="1748367"/>
    <lineage>
        <taxon>Bacteria</taxon>
        <taxon>Bacillati</taxon>
        <taxon>Actinomycetota</taxon>
        <taxon>Actinomycetes</taxon>
        <taxon>Nakamurellales</taxon>
        <taxon>Nakamurellaceae</taxon>
        <taxon>Nakamurella</taxon>
    </lineage>
</organism>